<dbReference type="PANTHER" id="PTHR46560:SF9">
    <property type="entry name" value="ZP DOMAIN-CONTAINING PROTEIN"/>
    <property type="match status" value="1"/>
</dbReference>
<dbReference type="EMBL" id="LJIJ01000801">
    <property type="protein sequence ID" value="ODM94476.1"/>
    <property type="molecule type" value="Genomic_DNA"/>
</dbReference>
<protein>
    <recommendedName>
        <fullName evidence="2">ZP domain-containing protein</fullName>
    </recommendedName>
</protein>
<dbReference type="Pfam" id="PF00100">
    <property type="entry name" value="Zona_pellucida"/>
    <property type="match status" value="1"/>
</dbReference>
<dbReference type="PROSITE" id="PS51034">
    <property type="entry name" value="ZP_2"/>
    <property type="match status" value="1"/>
</dbReference>
<evidence type="ECO:0000313" key="4">
    <source>
        <dbReference type="Proteomes" id="UP000094527"/>
    </source>
</evidence>
<dbReference type="PANTHER" id="PTHR46560">
    <property type="entry name" value="CYPHER, ISOFORM B"/>
    <property type="match status" value="1"/>
</dbReference>
<keyword evidence="1" id="KW-0812">Transmembrane</keyword>
<name>A0A1D2MN53_ORCCI</name>
<evidence type="ECO:0000259" key="2">
    <source>
        <dbReference type="PROSITE" id="PS51034"/>
    </source>
</evidence>
<dbReference type="OMA" id="DIGQCEN"/>
<sequence length="264" mass="29197">MHSAETAREVSNTYYGRSYNLNVNVADSSRGFRVKECVAFGNTNVNSIVLFDENGCPESRIVSRWRYEGSTASTTIYSMFRFENSKRLNVQCVVYICETPDCSDSNSFGQDNCPSIPAPLIGSRATYQFQRDSNDTSGTGNVLTSLTVNVLDVGENNNEDGAGKDLLVFEPEQCVGSICPRWLLWLVITLGVLFLLMLLVNLFLCSALTCTCTRTELIEKEPSIIVEDYDPYRSSWAGSQYGGSRYSLNPPTSNLSGGNGPKYH</sequence>
<proteinExistence type="predicted"/>
<reference evidence="3 4" key="1">
    <citation type="journal article" date="2016" name="Genome Biol. Evol.">
        <title>Gene Family Evolution Reflects Adaptation to Soil Environmental Stressors in the Genome of the Collembolan Orchesella cincta.</title>
        <authorList>
            <person name="Faddeeva-Vakhrusheva A."/>
            <person name="Derks M.F."/>
            <person name="Anvar S.Y."/>
            <person name="Agamennone V."/>
            <person name="Suring W."/>
            <person name="Smit S."/>
            <person name="van Straalen N.M."/>
            <person name="Roelofs D."/>
        </authorList>
    </citation>
    <scope>NUCLEOTIDE SEQUENCE [LARGE SCALE GENOMIC DNA]</scope>
    <source>
        <tissue evidence="3">Mixed pool</tissue>
    </source>
</reference>
<dbReference type="InterPro" id="IPR055355">
    <property type="entry name" value="ZP-C"/>
</dbReference>
<dbReference type="Proteomes" id="UP000094527">
    <property type="component" value="Unassembled WGS sequence"/>
</dbReference>
<keyword evidence="1" id="KW-0472">Membrane</keyword>
<accession>A0A1D2MN53</accession>
<keyword evidence="4" id="KW-1185">Reference proteome</keyword>
<feature type="domain" description="ZP" evidence="2">
    <location>
        <begin position="1"/>
        <end position="120"/>
    </location>
</feature>
<dbReference type="OrthoDB" id="8171348at2759"/>
<evidence type="ECO:0000256" key="1">
    <source>
        <dbReference type="SAM" id="Phobius"/>
    </source>
</evidence>
<keyword evidence="1" id="KW-1133">Transmembrane helix</keyword>
<feature type="transmembrane region" description="Helical" evidence="1">
    <location>
        <begin position="182"/>
        <end position="204"/>
    </location>
</feature>
<organism evidence="3 4">
    <name type="scientific">Orchesella cincta</name>
    <name type="common">Springtail</name>
    <name type="synonym">Podura cincta</name>
    <dbReference type="NCBI Taxonomy" id="48709"/>
    <lineage>
        <taxon>Eukaryota</taxon>
        <taxon>Metazoa</taxon>
        <taxon>Ecdysozoa</taxon>
        <taxon>Arthropoda</taxon>
        <taxon>Hexapoda</taxon>
        <taxon>Collembola</taxon>
        <taxon>Entomobryomorpha</taxon>
        <taxon>Entomobryoidea</taxon>
        <taxon>Orchesellidae</taxon>
        <taxon>Orchesellinae</taxon>
        <taxon>Orchesella</taxon>
    </lineage>
</organism>
<evidence type="ECO:0000313" key="3">
    <source>
        <dbReference type="EMBL" id="ODM94476.1"/>
    </source>
</evidence>
<dbReference type="STRING" id="48709.A0A1D2MN53"/>
<dbReference type="InterPro" id="IPR001507">
    <property type="entry name" value="ZP_dom"/>
</dbReference>
<gene>
    <name evidence="3" type="ORF">Ocin01_12201</name>
</gene>
<comment type="caution">
    <text evidence="3">The sequence shown here is derived from an EMBL/GenBank/DDBJ whole genome shotgun (WGS) entry which is preliminary data.</text>
</comment>
<dbReference type="AlphaFoldDB" id="A0A1D2MN53"/>